<evidence type="ECO:0000256" key="3">
    <source>
        <dbReference type="PIRSR" id="PIRSR000390-1"/>
    </source>
</evidence>
<dbReference type="GO" id="GO:0000271">
    <property type="term" value="P:polysaccharide biosynthetic process"/>
    <property type="evidence" value="ECO:0007669"/>
    <property type="project" value="TreeGrafter"/>
</dbReference>
<feature type="modified residue" description="N6-(pyridoxal phosphate)lysine" evidence="4">
    <location>
        <position position="186"/>
    </location>
</feature>
<accession>A0A2T1GHN2</accession>
<comment type="similarity">
    <text evidence="2 5">Belongs to the DegT/DnrJ/EryC1 family.</text>
</comment>
<protein>
    <submittedName>
        <fullName evidence="6">Erythromycin biosynthesis sensory transduction protein eryC1</fullName>
    </submittedName>
</protein>
<dbReference type="InterPro" id="IPR015424">
    <property type="entry name" value="PyrdxlP-dep_Trfase"/>
</dbReference>
<evidence type="ECO:0000313" key="6">
    <source>
        <dbReference type="EMBL" id="PSB57217.1"/>
    </source>
</evidence>
<proteinExistence type="inferred from homology"/>
<keyword evidence="7" id="KW-1185">Reference proteome</keyword>
<evidence type="ECO:0000256" key="1">
    <source>
        <dbReference type="ARBA" id="ARBA00022898"/>
    </source>
</evidence>
<dbReference type="PIRSF" id="PIRSF000390">
    <property type="entry name" value="PLP_StrS"/>
    <property type="match status" value="1"/>
</dbReference>
<dbReference type="InterPro" id="IPR015421">
    <property type="entry name" value="PyrdxlP-dep_Trfase_major"/>
</dbReference>
<evidence type="ECO:0000256" key="5">
    <source>
        <dbReference type="RuleBase" id="RU004508"/>
    </source>
</evidence>
<dbReference type="OrthoDB" id="9810913at2"/>
<dbReference type="CDD" id="cd00616">
    <property type="entry name" value="AHBA_syn"/>
    <property type="match status" value="1"/>
</dbReference>
<keyword evidence="1 4" id="KW-0663">Pyridoxal phosphate</keyword>
<gene>
    <name evidence="6" type="ORF">C7B77_09165</name>
</gene>
<name>A0A2T1GHN2_9CYAN</name>
<dbReference type="Gene3D" id="3.40.640.10">
    <property type="entry name" value="Type I PLP-dependent aspartate aminotransferase-like (Major domain)"/>
    <property type="match status" value="1"/>
</dbReference>
<dbReference type="FunFam" id="3.40.640.10:FF:000089">
    <property type="entry name" value="Aminotransferase, DegT/DnrJ/EryC1/StrS family"/>
    <property type="match status" value="1"/>
</dbReference>
<dbReference type="Gene3D" id="3.90.1150.10">
    <property type="entry name" value="Aspartate Aminotransferase, domain 1"/>
    <property type="match status" value="1"/>
</dbReference>
<dbReference type="AlphaFoldDB" id="A0A2T1GHN2"/>
<dbReference type="SUPFAM" id="SSF53383">
    <property type="entry name" value="PLP-dependent transferases"/>
    <property type="match status" value="1"/>
</dbReference>
<dbReference type="Pfam" id="PF01041">
    <property type="entry name" value="DegT_DnrJ_EryC1"/>
    <property type="match status" value="1"/>
</dbReference>
<dbReference type="PANTHER" id="PTHR30244">
    <property type="entry name" value="TRANSAMINASE"/>
    <property type="match status" value="1"/>
</dbReference>
<dbReference type="PANTHER" id="PTHR30244:SF36">
    <property type="entry name" value="3-OXO-GLUCOSE-6-PHOSPHATE:GLUTAMATE AMINOTRANSFERASE"/>
    <property type="match status" value="1"/>
</dbReference>
<sequence length="366" mass="40230">MKVPFLDFQAPYLELKAELDDAYARVMASGWYILGEEVAAFEAEFAAYCQTQYCIGVGNGLEALHLILRAMDIGAGDEVIVPANTYIASWLAVSQVGATPVAVEPDERTYNIDPSLIEAAITARTKAIMAVHLYGQPADMDAINEIAKRHNLQVIEDAAQSHGARYKQRRTGGLGNAAGFSFYPSKNLGAIGDAGAVTTNDAELADRIRLLRNYGSRIKYENEIAGYNSRLDELQAAFLRVKLAKLDEWNARRVSVADRYLAALGKNPQLTLPVVPAWADPVWHLFVVRHPNRYNLEQHLRQNGVATLIHYPTPPHLSAAYRQAGTPQGSLPITERISNQIISLPMGSHLSDLQLDIAIATLLEDI</sequence>
<dbReference type="GO" id="GO:0030170">
    <property type="term" value="F:pyridoxal phosphate binding"/>
    <property type="evidence" value="ECO:0007669"/>
    <property type="project" value="UniProtKB-ARBA"/>
</dbReference>
<dbReference type="InterPro" id="IPR015422">
    <property type="entry name" value="PyrdxlP-dep_Trfase_small"/>
</dbReference>
<dbReference type="EMBL" id="PVWO01000086">
    <property type="protein sequence ID" value="PSB57217.1"/>
    <property type="molecule type" value="Genomic_DNA"/>
</dbReference>
<feature type="active site" description="Proton acceptor" evidence="3">
    <location>
        <position position="186"/>
    </location>
</feature>
<evidence type="ECO:0000313" key="7">
    <source>
        <dbReference type="Proteomes" id="UP000238937"/>
    </source>
</evidence>
<dbReference type="GO" id="GO:0008483">
    <property type="term" value="F:transaminase activity"/>
    <property type="evidence" value="ECO:0007669"/>
    <property type="project" value="TreeGrafter"/>
</dbReference>
<dbReference type="Proteomes" id="UP000238937">
    <property type="component" value="Unassembled WGS sequence"/>
</dbReference>
<evidence type="ECO:0000256" key="4">
    <source>
        <dbReference type="PIRSR" id="PIRSR000390-2"/>
    </source>
</evidence>
<dbReference type="InterPro" id="IPR000653">
    <property type="entry name" value="DegT/StrS_aminotransferase"/>
</dbReference>
<dbReference type="RefSeq" id="WP_106303165.1">
    <property type="nucleotide sequence ID" value="NZ_PVWO01000086.1"/>
</dbReference>
<comment type="caution">
    <text evidence="6">The sequence shown here is derived from an EMBL/GenBank/DDBJ whole genome shotgun (WGS) entry which is preliminary data.</text>
</comment>
<evidence type="ECO:0000256" key="2">
    <source>
        <dbReference type="ARBA" id="ARBA00037999"/>
    </source>
</evidence>
<organism evidence="6 7">
    <name type="scientific">Chamaesiphon polymorphus CCALA 037</name>
    <dbReference type="NCBI Taxonomy" id="2107692"/>
    <lineage>
        <taxon>Bacteria</taxon>
        <taxon>Bacillati</taxon>
        <taxon>Cyanobacteriota</taxon>
        <taxon>Cyanophyceae</taxon>
        <taxon>Gomontiellales</taxon>
        <taxon>Chamaesiphonaceae</taxon>
        <taxon>Chamaesiphon</taxon>
    </lineage>
</organism>
<reference evidence="6 7" key="1">
    <citation type="submission" date="2018-03" db="EMBL/GenBank/DDBJ databases">
        <title>The ancient ancestry and fast evolution of plastids.</title>
        <authorList>
            <person name="Moore K.R."/>
            <person name="Magnabosco C."/>
            <person name="Momper L."/>
            <person name="Gold D.A."/>
            <person name="Bosak T."/>
            <person name="Fournier G.P."/>
        </authorList>
    </citation>
    <scope>NUCLEOTIDE SEQUENCE [LARGE SCALE GENOMIC DNA]</scope>
    <source>
        <strain evidence="6 7">CCALA 037</strain>
    </source>
</reference>